<dbReference type="Gene3D" id="3.40.50.80">
    <property type="entry name" value="Nucleotide-binding domain of ferredoxin-NADP reductase (FNR) module"/>
    <property type="match status" value="1"/>
</dbReference>
<dbReference type="InterPro" id="IPR039261">
    <property type="entry name" value="FNR_nucleotide-bd"/>
</dbReference>
<dbReference type="Gene3D" id="2.40.30.10">
    <property type="entry name" value="Translation factors"/>
    <property type="match status" value="1"/>
</dbReference>
<protein>
    <submittedName>
        <fullName evidence="3">Siderophore-interacting protein</fullName>
    </submittedName>
</protein>
<dbReference type="InterPro" id="IPR017927">
    <property type="entry name" value="FAD-bd_FR_type"/>
</dbReference>
<dbReference type="InterPro" id="IPR039374">
    <property type="entry name" value="SIP_fam"/>
</dbReference>
<dbReference type="EMBL" id="JAPMKU010000008">
    <property type="protein sequence ID" value="MCX7469421.1"/>
    <property type="molecule type" value="Genomic_DNA"/>
</dbReference>
<accession>A0A9Q4C9L4</accession>
<evidence type="ECO:0000259" key="1">
    <source>
        <dbReference type="PROSITE" id="PS51384"/>
    </source>
</evidence>
<dbReference type="RefSeq" id="WP_248167438.1">
    <property type="nucleotide sequence ID" value="NZ_JALNJA010000002.1"/>
</dbReference>
<evidence type="ECO:0000313" key="5">
    <source>
        <dbReference type="Proteomes" id="UP001081709"/>
    </source>
</evidence>
<evidence type="ECO:0000313" key="3">
    <source>
        <dbReference type="EMBL" id="MCX7469421.1"/>
    </source>
</evidence>
<feature type="domain" description="FAD-binding FR-type" evidence="1">
    <location>
        <begin position="33"/>
        <end position="168"/>
    </location>
</feature>
<sequence>MSWKNTLYLTGMKAMSTVMRRTMAMPPDPRIRDELIRATVTSTASPAARLRRITLAAPEFRGLAGAGPDEYVALIMPQPGKRLVMPDPTVLNPRAALAALDEDIRPSMRYYTIRELRPDAGEMVIDIVTHGDSGPGSLWACTVSGGEEVGVRFLSAAYRRPEGTQLLIADETAVPALSAIIESLDGEGRARTHAIIFAESDDLLDPELDGVVSGIASCTRLREPLEDAPQAGISAIDALPVDVDALSYAWICGEQSIATSLRRHLTKGRGMDRKKIFFSGYWRLGKERG</sequence>
<name>A0A9Q4C9L4_9CORY</name>
<reference evidence="3" key="1">
    <citation type="submission" date="2022-11" db="EMBL/GenBank/DDBJ databases">
        <title>Corynebacterium sp. isolated from Penguins.</title>
        <authorList>
            <person name="Sedlar K."/>
            <person name="Svec P."/>
        </authorList>
    </citation>
    <scope>NUCLEOTIDE SEQUENCE</scope>
    <source>
        <strain evidence="2">P7003</strain>
        <strain evidence="3">P7374</strain>
    </source>
</reference>
<gene>
    <name evidence="2" type="ORF">OS125_07380</name>
    <name evidence="3" type="ORF">OS129_11145</name>
</gene>
<organism evidence="3 4">
    <name type="scientific">Corynebacterium pygosceleis</name>
    <dbReference type="NCBI Taxonomy" id="2800406"/>
    <lineage>
        <taxon>Bacteria</taxon>
        <taxon>Bacillati</taxon>
        <taxon>Actinomycetota</taxon>
        <taxon>Actinomycetes</taxon>
        <taxon>Mycobacteriales</taxon>
        <taxon>Corynebacteriaceae</taxon>
        <taxon>Corynebacterium</taxon>
    </lineage>
</organism>
<evidence type="ECO:0000313" key="2">
    <source>
        <dbReference type="EMBL" id="MCX7445067.1"/>
    </source>
</evidence>
<dbReference type="PANTHER" id="PTHR30157">
    <property type="entry name" value="FERRIC REDUCTASE, NADPH-DEPENDENT"/>
    <property type="match status" value="1"/>
</dbReference>
<dbReference type="GO" id="GO:0016491">
    <property type="term" value="F:oxidoreductase activity"/>
    <property type="evidence" value="ECO:0007669"/>
    <property type="project" value="InterPro"/>
</dbReference>
<dbReference type="Proteomes" id="UP001081709">
    <property type="component" value="Unassembled WGS sequence"/>
</dbReference>
<dbReference type="Pfam" id="PF04954">
    <property type="entry name" value="SIP"/>
    <property type="match status" value="1"/>
</dbReference>
<dbReference type="InterPro" id="IPR017938">
    <property type="entry name" value="Riboflavin_synthase-like_b-brl"/>
</dbReference>
<keyword evidence="5" id="KW-1185">Reference proteome</keyword>
<dbReference type="PROSITE" id="PS51384">
    <property type="entry name" value="FAD_FR"/>
    <property type="match status" value="1"/>
</dbReference>
<dbReference type="Pfam" id="PF08021">
    <property type="entry name" value="FAD_binding_9"/>
    <property type="match status" value="1"/>
</dbReference>
<dbReference type="Proteomes" id="UP001071478">
    <property type="component" value="Unassembled WGS sequence"/>
</dbReference>
<evidence type="ECO:0000313" key="4">
    <source>
        <dbReference type="Proteomes" id="UP001071478"/>
    </source>
</evidence>
<dbReference type="SUPFAM" id="SSF63380">
    <property type="entry name" value="Riboflavin synthase domain-like"/>
    <property type="match status" value="1"/>
</dbReference>
<dbReference type="CDD" id="cd06193">
    <property type="entry name" value="siderophore_interacting"/>
    <property type="match status" value="1"/>
</dbReference>
<comment type="caution">
    <text evidence="3">The sequence shown here is derived from an EMBL/GenBank/DDBJ whole genome shotgun (WGS) entry which is preliminary data.</text>
</comment>
<dbReference type="PANTHER" id="PTHR30157:SF0">
    <property type="entry name" value="NADPH-DEPENDENT FERRIC-CHELATE REDUCTASE"/>
    <property type="match status" value="1"/>
</dbReference>
<dbReference type="EMBL" id="JAPMKV010000004">
    <property type="protein sequence ID" value="MCX7445067.1"/>
    <property type="molecule type" value="Genomic_DNA"/>
</dbReference>
<dbReference type="AlphaFoldDB" id="A0A9Q4C9L4"/>
<proteinExistence type="predicted"/>
<dbReference type="InterPro" id="IPR013113">
    <property type="entry name" value="SIP_FAD-bd"/>
</dbReference>
<dbReference type="InterPro" id="IPR007037">
    <property type="entry name" value="SIP_rossman_dom"/>
</dbReference>